<evidence type="ECO:0000259" key="4">
    <source>
        <dbReference type="PROSITE" id="PS00662"/>
    </source>
</evidence>
<dbReference type="SMART" id="SM00382">
    <property type="entry name" value="AAA"/>
    <property type="match status" value="1"/>
</dbReference>
<comment type="similarity">
    <text evidence="1">Belongs to the GSP E family.</text>
</comment>
<dbReference type="RefSeq" id="WP_185798172.1">
    <property type="nucleotide sequence ID" value="NZ_JACLQD010000004.1"/>
</dbReference>
<evidence type="ECO:0000313" key="5">
    <source>
        <dbReference type="EMBL" id="MBC2836544.1"/>
    </source>
</evidence>
<dbReference type="GO" id="GO:0005886">
    <property type="term" value="C:plasma membrane"/>
    <property type="evidence" value="ECO:0007669"/>
    <property type="project" value="TreeGrafter"/>
</dbReference>
<dbReference type="Gene3D" id="3.30.300.160">
    <property type="entry name" value="Type II secretion system, protein E, N-terminal domain"/>
    <property type="match status" value="1"/>
</dbReference>
<keyword evidence="3" id="KW-0067">ATP-binding</keyword>
<dbReference type="Pfam" id="PF05157">
    <property type="entry name" value="MshEN"/>
    <property type="match status" value="1"/>
</dbReference>
<feature type="domain" description="Bacterial type II secretion system protein E" evidence="4">
    <location>
        <begin position="341"/>
        <end position="355"/>
    </location>
</feature>
<gene>
    <name evidence="5" type="ORF">H7F16_13575</name>
</gene>
<dbReference type="PANTHER" id="PTHR30258:SF2">
    <property type="entry name" value="COMG OPERON PROTEIN 1"/>
    <property type="match status" value="1"/>
</dbReference>
<dbReference type="SUPFAM" id="SSF160246">
    <property type="entry name" value="EspE N-terminal domain-like"/>
    <property type="match status" value="1"/>
</dbReference>
<dbReference type="PROSITE" id="PS00662">
    <property type="entry name" value="T2SP_E"/>
    <property type="match status" value="1"/>
</dbReference>
<accession>A0A842IBR7</accession>
<dbReference type="InterPro" id="IPR027417">
    <property type="entry name" value="P-loop_NTPase"/>
</dbReference>
<evidence type="ECO:0000313" key="6">
    <source>
        <dbReference type="Proteomes" id="UP000555411"/>
    </source>
</evidence>
<dbReference type="Pfam" id="PF00437">
    <property type="entry name" value="T2SSE"/>
    <property type="match status" value="1"/>
</dbReference>
<keyword evidence="2" id="KW-0547">Nucleotide-binding</keyword>
<protein>
    <submittedName>
        <fullName evidence="5">Type II/IV secretion system protein</fullName>
    </submittedName>
</protein>
<proteinExistence type="inferred from homology"/>
<dbReference type="AlphaFoldDB" id="A0A842IBR7"/>
<name>A0A842IBR7_9RHOB</name>
<sequence>MTPQSGIAAPQAVRDGDDPLAQARLIAARSGLALMADEDWPDRIDLPPALSVRFLRSALMLPVGPDPATGAERVALADPANRAATDALRAALGKPLSLRIASVPALLSRLESLAEQASGAAEMAEPAETDSADDSALDAPTVALLDKLLARAVETRATDLHFEPGPQQMTIRQRVDGMLRVVMTVPAPTGRALVARLKILAGLNIAERRLAQDGHLRVTIGKSRIDMRCATLPMVDGEGAALRILAGRARIPRIDALGLLPAEEAALRHALAQSHGLILVTGPTGSGKTTTLAAATSALNDPSRKIISVEDPVEYHIAGVSQVQVNPAIGLDFAAGLRAFMRADPDVLLVGEVRDRETAAVTVQAALTGHLVLTTLHTNSAAGAVVRLTEMGIERYLLAATLRLSIGQRLVRQLCPHCRAPEILPALPFAPEIRSMAGHAPTGETKVWNAVGCDHCGGTGYYGRSAIFEVLALTEPLRQALLGGAGTSELHAAGIRAGMVPLLAAGLRQVLAGQTSVAELLRVVQDD</sequence>
<dbReference type="Gene3D" id="3.40.50.300">
    <property type="entry name" value="P-loop containing nucleotide triphosphate hydrolases"/>
    <property type="match status" value="1"/>
</dbReference>
<dbReference type="CDD" id="cd01129">
    <property type="entry name" value="PulE-GspE-like"/>
    <property type="match status" value="1"/>
</dbReference>
<dbReference type="Proteomes" id="UP000555411">
    <property type="component" value="Unassembled WGS sequence"/>
</dbReference>
<comment type="caution">
    <text evidence="5">The sequence shown here is derived from an EMBL/GenBank/DDBJ whole genome shotgun (WGS) entry which is preliminary data.</text>
</comment>
<dbReference type="PANTHER" id="PTHR30258">
    <property type="entry name" value="TYPE II SECRETION SYSTEM PROTEIN GSPE-RELATED"/>
    <property type="match status" value="1"/>
</dbReference>
<dbReference type="GO" id="GO:0005524">
    <property type="term" value="F:ATP binding"/>
    <property type="evidence" value="ECO:0007669"/>
    <property type="project" value="UniProtKB-KW"/>
</dbReference>
<evidence type="ECO:0000256" key="1">
    <source>
        <dbReference type="ARBA" id="ARBA00006611"/>
    </source>
</evidence>
<dbReference type="InterPro" id="IPR007831">
    <property type="entry name" value="T2SS_GspE_N"/>
</dbReference>
<dbReference type="EMBL" id="JACLQD010000004">
    <property type="protein sequence ID" value="MBC2836544.1"/>
    <property type="molecule type" value="Genomic_DNA"/>
</dbReference>
<reference evidence="5 6" key="1">
    <citation type="journal article" date="2017" name="Int. J. Syst. Evol. Microbiol.">
        <title>Gemmobacter straminiformis sp. nov., isolated from an artificial fountain.</title>
        <authorList>
            <person name="Kang J.Y."/>
            <person name="Kim M.J."/>
            <person name="Chun J."/>
            <person name="Son K.P."/>
            <person name="Jahng K.Y."/>
        </authorList>
    </citation>
    <scope>NUCLEOTIDE SEQUENCE [LARGE SCALE GENOMIC DNA]</scope>
    <source>
        <strain evidence="5 6">CAM-8</strain>
    </source>
</reference>
<keyword evidence="6" id="KW-1185">Reference proteome</keyword>
<dbReference type="GO" id="GO:0016887">
    <property type="term" value="F:ATP hydrolysis activity"/>
    <property type="evidence" value="ECO:0007669"/>
    <property type="project" value="TreeGrafter"/>
</dbReference>
<dbReference type="SUPFAM" id="SSF52540">
    <property type="entry name" value="P-loop containing nucleoside triphosphate hydrolases"/>
    <property type="match status" value="1"/>
</dbReference>
<dbReference type="InterPro" id="IPR003593">
    <property type="entry name" value="AAA+_ATPase"/>
</dbReference>
<organism evidence="5 6">
    <name type="scientific">Paragemmobacter straminiformis</name>
    <dbReference type="NCBI Taxonomy" id="2045119"/>
    <lineage>
        <taxon>Bacteria</taxon>
        <taxon>Pseudomonadati</taxon>
        <taxon>Pseudomonadota</taxon>
        <taxon>Alphaproteobacteria</taxon>
        <taxon>Rhodobacterales</taxon>
        <taxon>Paracoccaceae</taxon>
        <taxon>Paragemmobacter</taxon>
    </lineage>
</organism>
<dbReference type="Gene3D" id="3.30.450.90">
    <property type="match status" value="1"/>
</dbReference>
<evidence type="ECO:0000256" key="2">
    <source>
        <dbReference type="ARBA" id="ARBA00022741"/>
    </source>
</evidence>
<dbReference type="InterPro" id="IPR037257">
    <property type="entry name" value="T2SS_E_N_sf"/>
</dbReference>
<dbReference type="InterPro" id="IPR001482">
    <property type="entry name" value="T2SS/T4SS_dom"/>
</dbReference>
<evidence type="ECO:0000256" key="3">
    <source>
        <dbReference type="ARBA" id="ARBA00022840"/>
    </source>
</evidence>